<keyword evidence="6" id="KW-1185">Reference proteome</keyword>
<dbReference type="Gene3D" id="2.20.25.240">
    <property type="match status" value="3"/>
</dbReference>
<protein>
    <recommendedName>
        <fullName evidence="4">FLYWCH-type domain-containing protein</fullName>
    </recommendedName>
</protein>
<dbReference type="EMBL" id="JTDY01006764">
    <property type="protein sequence ID" value="KOB65708.1"/>
    <property type="molecule type" value="Genomic_DNA"/>
</dbReference>
<keyword evidence="3" id="KW-0862">Zinc</keyword>
<feature type="domain" description="FLYWCH-type" evidence="4">
    <location>
        <begin position="159"/>
        <end position="216"/>
    </location>
</feature>
<comment type="caution">
    <text evidence="5">The sequence shown here is derived from an EMBL/GenBank/DDBJ whole genome shotgun (WGS) entry which is preliminary data.</text>
</comment>
<organism evidence="5 6">
    <name type="scientific">Operophtera brumata</name>
    <name type="common">Winter moth</name>
    <name type="synonym">Phalaena brumata</name>
    <dbReference type="NCBI Taxonomy" id="104452"/>
    <lineage>
        <taxon>Eukaryota</taxon>
        <taxon>Metazoa</taxon>
        <taxon>Ecdysozoa</taxon>
        <taxon>Arthropoda</taxon>
        <taxon>Hexapoda</taxon>
        <taxon>Insecta</taxon>
        <taxon>Pterygota</taxon>
        <taxon>Neoptera</taxon>
        <taxon>Endopterygota</taxon>
        <taxon>Lepidoptera</taxon>
        <taxon>Glossata</taxon>
        <taxon>Ditrysia</taxon>
        <taxon>Geometroidea</taxon>
        <taxon>Geometridae</taxon>
        <taxon>Larentiinae</taxon>
        <taxon>Operophtera</taxon>
    </lineage>
</organism>
<feature type="domain" description="FLYWCH-type" evidence="4">
    <location>
        <begin position="16"/>
        <end position="73"/>
    </location>
</feature>
<proteinExistence type="predicted"/>
<dbReference type="AlphaFoldDB" id="A0A0L7KR02"/>
<sequence>MYIHFLGETVHYITLAQRGNRLMMSNGYSFCLHSTQRHGVIKYRCSNYAKKCKASVNVDSNDCIVKTFGEHNHGTPKYQVHYITLAGRGTRLAMYKGYSFCRHNTSKRGVITYQCSSFTSAKCKASIYVDSQDLVLKVVGQHDHDPFKYIQLDSGGLEARGGRLAMFRGYSFCKHSIHKDGVIRYRCSSYVSKKCKATIMVDSRGLVVKALGDHDHDPHQYVQVASGKYIKL</sequence>
<keyword evidence="2" id="KW-0863">Zinc-finger</keyword>
<reference evidence="5 6" key="1">
    <citation type="journal article" date="2015" name="Genome Biol. Evol.">
        <title>The genome of winter moth (Operophtera brumata) provides a genomic perspective on sexual dimorphism and phenology.</title>
        <authorList>
            <person name="Derks M.F."/>
            <person name="Smit S."/>
            <person name="Salis L."/>
            <person name="Schijlen E."/>
            <person name="Bossers A."/>
            <person name="Mateman C."/>
            <person name="Pijl A.S."/>
            <person name="de Ridder D."/>
            <person name="Groenen M.A."/>
            <person name="Visser M.E."/>
            <person name="Megens H.J."/>
        </authorList>
    </citation>
    <scope>NUCLEOTIDE SEQUENCE [LARGE SCALE GENOMIC DNA]</scope>
    <source>
        <strain evidence="5">WM2013NL</strain>
        <tissue evidence="5">Head and thorax</tissue>
    </source>
</reference>
<keyword evidence="1" id="KW-0479">Metal-binding</keyword>
<accession>A0A0L7KR02</accession>
<evidence type="ECO:0000313" key="6">
    <source>
        <dbReference type="Proteomes" id="UP000037510"/>
    </source>
</evidence>
<evidence type="ECO:0000259" key="4">
    <source>
        <dbReference type="Pfam" id="PF04500"/>
    </source>
</evidence>
<evidence type="ECO:0000256" key="2">
    <source>
        <dbReference type="ARBA" id="ARBA00022771"/>
    </source>
</evidence>
<dbReference type="Proteomes" id="UP000037510">
    <property type="component" value="Unassembled WGS sequence"/>
</dbReference>
<dbReference type="InterPro" id="IPR007588">
    <property type="entry name" value="Znf_FLYWCH"/>
</dbReference>
<evidence type="ECO:0000256" key="3">
    <source>
        <dbReference type="ARBA" id="ARBA00022833"/>
    </source>
</evidence>
<dbReference type="GO" id="GO:0008270">
    <property type="term" value="F:zinc ion binding"/>
    <property type="evidence" value="ECO:0007669"/>
    <property type="project" value="UniProtKB-KW"/>
</dbReference>
<feature type="domain" description="FLYWCH-type" evidence="4">
    <location>
        <begin position="88"/>
        <end position="144"/>
    </location>
</feature>
<name>A0A0L7KR02_OPEBR</name>
<evidence type="ECO:0000256" key="1">
    <source>
        <dbReference type="ARBA" id="ARBA00022723"/>
    </source>
</evidence>
<dbReference type="Pfam" id="PF04500">
    <property type="entry name" value="FLYWCH"/>
    <property type="match status" value="3"/>
</dbReference>
<gene>
    <name evidence="5" type="ORF">OBRU01_22275</name>
</gene>
<evidence type="ECO:0000313" key="5">
    <source>
        <dbReference type="EMBL" id="KOB65708.1"/>
    </source>
</evidence>